<dbReference type="HAMAP" id="MF_01813">
    <property type="entry name" value="MenG_UbiE_methyltr"/>
    <property type="match status" value="1"/>
</dbReference>
<proteinExistence type="inferred from homology"/>
<dbReference type="AlphaFoldDB" id="A0A0R1LLW8"/>
<dbReference type="FunFam" id="3.40.50.150:FF:000086">
    <property type="entry name" value="Demethylmenaquinone methyltransferase"/>
    <property type="match status" value="1"/>
</dbReference>
<dbReference type="CDD" id="cd02440">
    <property type="entry name" value="AdoMet_MTases"/>
    <property type="match status" value="1"/>
</dbReference>
<keyword evidence="2 6" id="KW-0489">Methyltransferase</keyword>
<evidence type="ECO:0000313" key="7">
    <source>
        <dbReference type="EMBL" id="KRK96910.1"/>
    </source>
</evidence>
<comment type="similarity">
    <text evidence="6">Belongs to the class I-like SAM-binding methyltransferase superfamily. MenG/UbiE family.</text>
</comment>
<comment type="function">
    <text evidence="5 6">Methyltransferase required for the conversion of demethylmenaquinol (DMKH2) to menaquinol (MKH2).</text>
</comment>
<comment type="catalytic activity">
    <reaction evidence="6">
        <text>a 2-demethylmenaquinol + S-adenosyl-L-methionine = a menaquinol + S-adenosyl-L-homocysteine + H(+)</text>
        <dbReference type="Rhea" id="RHEA:42640"/>
        <dbReference type="Rhea" id="RHEA-COMP:9539"/>
        <dbReference type="Rhea" id="RHEA-COMP:9563"/>
        <dbReference type="ChEBI" id="CHEBI:15378"/>
        <dbReference type="ChEBI" id="CHEBI:18151"/>
        <dbReference type="ChEBI" id="CHEBI:55437"/>
        <dbReference type="ChEBI" id="CHEBI:57856"/>
        <dbReference type="ChEBI" id="CHEBI:59789"/>
        <dbReference type="EC" id="2.1.1.163"/>
    </reaction>
</comment>
<dbReference type="EC" id="2.1.1.163" evidence="6"/>
<dbReference type="Pfam" id="PF01209">
    <property type="entry name" value="Ubie_methyltran"/>
    <property type="match status" value="1"/>
</dbReference>
<dbReference type="InterPro" id="IPR004033">
    <property type="entry name" value="UbiE/COQ5_MeTrFase"/>
</dbReference>
<dbReference type="UniPathway" id="UPA00079">
    <property type="reaction ID" value="UER00169"/>
</dbReference>
<evidence type="ECO:0000313" key="8">
    <source>
        <dbReference type="Proteomes" id="UP000051160"/>
    </source>
</evidence>
<evidence type="ECO:0000256" key="3">
    <source>
        <dbReference type="ARBA" id="ARBA00022679"/>
    </source>
</evidence>
<reference evidence="7 8" key="1">
    <citation type="journal article" date="2015" name="Genome Announc.">
        <title>Expanding the biotechnology potential of lactobacilli through comparative genomics of 213 strains and associated genera.</title>
        <authorList>
            <person name="Sun Z."/>
            <person name="Harris H.M."/>
            <person name="McCann A."/>
            <person name="Guo C."/>
            <person name="Argimon S."/>
            <person name="Zhang W."/>
            <person name="Yang X."/>
            <person name="Jeffery I.B."/>
            <person name="Cooney J.C."/>
            <person name="Kagawa T.F."/>
            <person name="Liu W."/>
            <person name="Song Y."/>
            <person name="Salvetti E."/>
            <person name="Wrobel A."/>
            <person name="Rasinkangas P."/>
            <person name="Parkhill J."/>
            <person name="Rea M.C."/>
            <person name="O'Sullivan O."/>
            <person name="Ritari J."/>
            <person name="Douillard F.P."/>
            <person name="Paul Ross R."/>
            <person name="Yang R."/>
            <person name="Briner A.E."/>
            <person name="Felis G.E."/>
            <person name="de Vos W.M."/>
            <person name="Barrangou R."/>
            <person name="Klaenhammer T.R."/>
            <person name="Caufield P.W."/>
            <person name="Cui Y."/>
            <person name="Zhang H."/>
            <person name="O'Toole P.W."/>
        </authorList>
    </citation>
    <scope>NUCLEOTIDE SEQUENCE [LARGE SCALE GENOMIC DNA]</scope>
    <source>
        <strain evidence="7 8">DSM 19909</strain>
    </source>
</reference>
<evidence type="ECO:0000256" key="4">
    <source>
        <dbReference type="ARBA" id="ARBA00022691"/>
    </source>
</evidence>
<gene>
    <name evidence="6" type="primary">menG</name>
    <name evidence="7" type="ORF">FD04_GL001762</name>
</gene>
<dbReference type="STRING" id="1423776.FD04_GL001762"/>
<dbReference type="SUPFAM" id="SSF53335">
    <property type="entry name" value="S-adenosyl-L-methionine-dependent methyltransferases"/>
    <property type="match status" value="1"/>
</dbReference>
<dbReference type="PROSITE" id="PS51608">
    <property type="entry name" value="SAM_MT_UBIE"/>
    <property type="match status" value="1"/>
</dbReference>
<name>A0A0R1LLW8_9LACO</name>
<dbReference type="NCBIfam" id="TIGR01934">
    <property type="entry name" value="MenG_MenH_UbiE"/>
    <property type="match status" value="1"/>
</dbReference>
<dbReference type="NCBIfam" id="NF001243">
    <property type="entry name" value="PRK00216.1-4"/>
    <property type="match status" value="1"/>
</dbReference>
<feature type="binding site" evidence="6">
    <location>
        <position position="72"/>
    </location>
    <ligand>
        <name>S-adenosyl-L-methionine</name>
        <dbReference type="ChEBI" id="CHEBI:59789"/>
    </ligand>
</feature>
<dbReference type="GO" id="GO:0009234">
    <property type="term" value="P:menaquinone biosynthetic process"/>
    <property type="evidence" value="ECO:0007669"/>
    <property type="project" value="UniProtKB-UniRule"/>
</dbReference>
<keyword evidence="4 6" id="KW-0949">S-adenosyl-L-methionine</keyword>
<comment type="caution">
    <text evidence="6">Lacks conserved residue(s) required for the propagation of feature annotation.</text>
</comment>
<evidence type="ECO:0000256" key="5">
    <source>
        <dbReference type="ARBA" id="ARBA00059758"/>
    </source>
</evidence>
<sequence>MKLVFLEEESAVSLTNKTPEHQVASLFNRIAGNYDQMNNLITLGTHKHWRTVTMQQLNLKPGSFAIDLCCGTGDWTLALAKAVGPSGRVVGLDFSDEMLAIAKQKVAQAGYQDRVTLIQGDAMSLPYNDDQFDVATIGFGLRNVPDANQVLREMTRVVHPGGQVACLETSQPTQPIIKLGWQAYFKLVPMMTKLAVRNYQDYAYLQHTTAAFVSAKELVKMFEAAGLVGVSYRTFDLGAATLHLGMRPFN</sequence>
<dbReference type="PANTHER" id="PTHR43591:SF24">
    <property type="entry name" value="2-METHOXY-6-POLYPRENYL-1,4-BENZOQUINOL METHYLASE, MITOCHONDRIAL"/>
    <property type="match status" value="1"/>
</dbReference>
<evidence type="ECO:0000256" key="2">
    <source>
        <dbReference type="ARBA" id="ARBA00022603"/>
    </source>
</evidence>
<comment type="caution">
    <text evidence="7">The sequence shown here is derived from an EMBL/GenBank/DDBJ whole genome shotgun (WGS) entry which is preliminary data.</text>
</comment>
<dbReference type="GO" id="GO:0032259">
    <property type="term" value="P:methylation"/>
    <property type="evidence" value="ECO:0007669"/>
    <property type="project" value="UniProtKB-KW"/>
</dbReference>
<protein>
    <recommendedName>
        <fullName evidence="6">Demethylmenaquinone methyltransferase</fullName>
        <ecNumber evidence="6">2.1.1.163</ecNumber>
    </recommendedName>
</protein>
<keyword evidence="1 6" id="KW-0474">Menaquinone biosynthesis</keyword>
<dbReference type="NCBIfam" id="NF001244">
    <property type="entry name" value="PRK00216.1-5"/>
    <property type="match status" value="1"/>
</dbReference>
<accession>A0A0R1LLW8</accession>
<feature type="binding site" evidence="6">
    <location>
        <position position="93"/>
    </location>
    <ligand>
        <name>S-adenosyl-L-methionine</name>
        <dbReference type="ChEBI" id="CHEBI:59789"/>
    </ligand>
</feature>
<comment type="pathway">
    <text evidence="6">Quinol/quinone metabolism; menaquinone biosynthesis; menaquinol from 1,4-dihydroxy-2-naphthoate: step 2/2.</text>
</comment>
<dbReference type="Gene3D" id="3.40.50.150">
    <property type="entry name" value="Vaccinia Virus protein VP39"/>
    <property type="match status" value="1"/>
</dbReference>
<dbReference type="GO" id="GO:0043770">
    <property type="term" value="F:demethylmenaquinone methyltransferase activity"/>
    <property type="evidence" value="ECO:0007669"/>
    <property type="project" value="UniProtKB-UniRule"/>
</dbReference>
<feature type="binding site" evidence="6">
    <location>
        <begin position="121"/>
        <end position="122"/>
    </location>
    <ligand>
        <name>S-adenosyl-L-methionine</name>
        <dbReference type="ChEBI" id="CHEBI:59789"/>
    </ligand>
</feature>
<evidence type="ECO:0000256" key="1">
    <source>
        <dbReference type="ARBA" id="ARBA00022428"/>
    </source>
</evidence>
<dbReference type="InterPro" id="IPR029063">
    <property type="entry name" value="SAM-dependent_MTases_sf"/>
</dbReference>
<organism evidence="7 8">
    <name type="scientific">Secundilactobacillus odoratitofui DSM 19909 = JCM 15043</name>
    <dbReference type="NCBI Taxonomy" id="1423776"/>
    <lineage>
        <taxon>Bacteria</taxon>
        <taxon>Bacillati</taxon>
        <taxon>Bacillota</taxon>
        <taxon>Bacilli</taxon>
        <taxon>Lactobacillales</taxon>
        <taxon>Lactobacillaceae</taxon>
        <taxon>Secundilactobacillus</taxon>
    </lineage>
</organism>
<keyword evidence="3 6" id="KW-0808">Transferase</keyword>
<dbReference type="EMBL" id="AZEE01000030">
    <property type="protein sequence ID" value="KRK96910.1"/>
    <property type="molecule type" value="Genomic_DNA"/>
</dbReference>
<dbReference type="PATRIC" id="fig|1423776.4.peg.1787"/>
<dbReference type="Proteomes" id="UP000051160">
    <property type="component" value="Unassembled WGS sequence"/>
</dbReference>
<evidence type="ECO:0000256" key="6">
    <source>
        <dbReference type="HAMAP-Rule" id="MF_01813"/>
    </source>
</evidence>
<keyword evidence="7" id="KW-0830">Ubiquinone</keyword>
<keyword evidence="8" id="KW-1185">Reference proteome</keyword>
<dbReference type="PANTHER" id="PTHR43591">
    <property type="entry name" value="METHYLTRANSFERASE"/>
    <property type="match status" value="1"/>
</dbReference>